<dbReference type="GO" id="GO:0046872">
    <property type="term" value="F:metal ion binding"/>
    <property type="evidence" value="ECO:0007669"/>
    <property type="project" value="UniProtKB-KW"/>
</dbReference>
<comment type="cofactor">
    <cofactor evidence="5">
        <name>Zn(2+)</name>
        <dbReference type="ChEBI" id="CHEBI:29105"/>
    </cofactor>
    <text evidence="5">Binds 1 zinc ion per subunit.</text>
</comment>
<dbReference type="Gene3D" id="3.20.20.105">
    <property type="entry name" value="Queuine tRNA-ribosyltransferase-like"/>
    <property type="match status" value="1"/>
</dbReference>
<dbReference type="AlphaFoldDB" id="A0AAV6TY52"/>
<protein>
    <recommendedName>
        <fullName evidence="5">Queuine tRNA-ribosyltransferase accessory subunit 2</fullName>
    </recommendedName>
    <alternativeName>
        <fullName evidence="5">Queuine tRNA-ribosyltransferase domain-containing protein 1</fullName>
    </alternativeName>
</protein>
<dbReference type="InterPro" id="IPR002616">
    <property type="entry name" value="tRNA_ribo_trans-like"/>
</dbReference>
<dbReference type="InterPro" id="IPR028592">
    <property type="entry name" value="QTRTD1"/>
</dbReference>
<gene>
    <name evidence="7" type="ORF">JTE90_006945</name>
</gene>
<keyword evidence="1 5" id="KW-0963">Cytoplasm</keyword>
<dbReference type="PANTHER" id="PTHR46064:SF1">
    <property type="entry name" value="QUEUINE TRNA-RIBOSYLTRANSFERASE ACCESSORY SUBUNIT 2"/>
    <property type="match status" value="1"/>
</dbReference>
<keyword evidence="2 5" id="KW-0819">tRNA processing</keyword>
<dbReference type="GO" id="GO:0005737">
    <property type="term" value="C:cytoplasm"/>
    <property type="evidence" value="ECO:0007669"/>
    <property type="project" value="UniProtKB-SubCell"/>
</dbReference>
<feature type="binding site" evidence="5">
    <location>
        <position position="339"/>
    </location>
    <ligand>
        <name>Zn(2+)</name>
        <dbReference type="ChEBI" id="CHEBI:29105"/>
    </ligand>
</feature>
<dbReference type="GO" id="GO:0006400">
    <property type="term" value="P:tRNA modification"/>
    <property type="evidence" value="ECO:0007669"/>
    <property type="project" value="InterPro"/>
</dbReference>
<dbReference type="PANTHER" id="PTHR46064">
    <property type="entry name" value="QUEUINE TRNA-RIBOSYLTRANSFERASE ACCESSORY SUBUNIT 2"/>
    <property type="match status" value="1"/>
</dbReference>
<dbReference type="InterPro" id="IPR036511">
    <property type="entry name" value="TGT-like_sf"/>
</dbReference>
<dbReference type="EMBL" id="JAFNEN010000829">
    <property type="protein sequence ID" value="KAG8177000.1"/>
    <property type="molecule type" value="Genomic_DNA"/>
</dbReference>
<dbReference type="SUPFAM" id="SSF51713">
    <property type="entry name" value="tRNA-guanine transglycosylase"/>
    <property type="match status" value="1"/>
</dbReference>
<dbReference type="GO" id="GO:0008479">
    <property type="term" value="F:tRNA-guanosine(34) queuine transglycosylase activity"/>
    <property type="evidence" value="ECO:0007669"/>
    <property type="project" value="UniProtKB-UniRule"/>
</dbReference>
<name>A0AAV6TY52_9ARAC</name>
<evidence type="ECO:0000256" key="3">
    <source>
        <dbReference type="ARBA" id="ARBA00022723"/>
    </source>
</evidence>
<evidence type="ECO:0000256" key="2">
    <source>
        <dbReference type="ARBA" id="ARBA00022694"/>
    </source>
</evidence>
<organism evidence="7 8">
    <name type="scientific">Oedothorax gibbosus</name>
    <dbReference type="NCBI Taxonomy" id="931172"/>
    <lineage>
        <taxon>Eukaryota</taxon>
        <taxon>Metazoa</taxon>
        <taxon>Ecdysozoa</taxon>
        <taxon>Arthropoda</taxon>
        <taxon>Chelicerata</taxon>
        <taxon>Arachnida</taxon>
        <taxon>Araneae</taxon>
        <taxon>Araneomorphae</taxon>
        <taxon>Entelegynae</taxon>
        <taxon>Araneoidea</taxon>
        <taxon>Linyphiidae</taxon>
        <taxon>Erigoninae</taxon>
        <taxon>Oedothorax</taxon>
    </lineage>
</organism>
<feature type="binding site" evidence="5">
    <location>
        <position position="368"/>
    </location>
    <ligand>
        <name>Zn(2+)</name>
        <dbReference type="ChEBI" id="CHEBI:29105"/>
    </ligand>
</feature>
<reference evidence="7 8" key="1">
    <citation type="journal article" date="2022" name="Nat. Ecol. Evol.">
        <title>A masculinizing supergene underlies an exaggerated male reproductive morph in a spider.</title>
        <authorList>
            <person name="Hendrickx F."/>
            <person name="De Corte Z."/>
            <person name="Sonet G."/>
            <person name="Van Belleghem S.M."/>
            <person name="Kostlbacher S."/>
            <person name="Vangestel C."/>
        </authorList>
    </citation>
    <scope>NUCLEOTIDE SEQUENCE [LARGE SCALE GENOMIC DNA]</scope>
    <source>
        <strain evidence="7">W744_W776</strain>
    </source>
</reference>
<dbReference type="InterPro" id="IPR050852">
    <property type="entry name" value="Queuine_tRNA-ribosyltrfase"/>
</dbReference>
<dbReference type="Proteomes" id="UP000827092">
    <property type="component" value="Unassembled WGS sequence"/>
</dbReference>
<feature type="binding site" evidence="5">
    <location>
        <position position="337"/>
    </location>
    <ligand>
        <name>Zn(2+)</name>
        <dbReference type="ChEBI" id="CHEBI:29105"/>
    </ligand>
</feature>
<evidence type="ECO:0000259" key="6">
    <source>
        <dbReference type="Pfam" id="PF01702"/>
    </source>
</evidence>
<feature type="binding site" evidence="5">
    <location>
        <position position="342"/>
    </location>
    <ligand>
        <name>Zn(2+)</name>
        <dbReference type="ChEBI" id="CHEBI:29105"/>
    </ligand>
</feature>
<evidence type="ECO:0000256" key="1">
    <source>
        <dbReference type="ARBA" id="ARBA00022490"/>
    </source>
</evidence>
<proteinExistence type="inferred from homology"/>
<evidence type="ECO:0000256" key="5">
    <source>
        <dbReference type="HAMAP-Rule" id="MF_03043"/>
    </source>
</evidence>
<comment type="subunit">
    <text evidence="5">Heterodimer of a catalytic subunit and an accessory subunit.</text>
</comment>
<dbReference type="Pfam" id="PF01702">
    <property type="entry name" value="TGT"/>
    <property type="match status" value="1"/>
</dbReference>
<comment type="subcellular location">
    <subcellularLocation>
        <location evidence="5">Cytoplasm</location>
    </subcellularLocation>
</comment>
<keyword evidence="8" id="KW-1185">Reference proteome</keyword>
<dbReference type="HAMAP" id="MF_03043">
    <property type="entry name" value="QTRT2"/>
    <property type="match status" value="1"/>
</dbReference>
<evidence type="ECO:0000313" key="8">
    <source>
        <dbReference type="Proteomes" id="UP000827092"/>
    </source>
</evidence>
<keyword evidence="3 5" id="KW-0479">Metal-binding</keyword>
<comment type="similarity">
    <text evidence="5">Belongs to the queuine tRNA-ribosyltransferase family. QTRT2 subfamily.</text>
</comment>
<comment type="caution">
    <text evidence="7">The sequence shown here is derived from an EMBL/GenBank/DDBJ whole genome shotgun (WGS) entry which is preliminary data.</text>
</comment>
<sequence length="386" mass="43714">MKFSVKISNFGRIGCISDLPKPWSTKIFKTPAFFTYTRGGTVPHLTHNTLERIEDHQNLFLLQTLPSTIDFKEAVEGQCKGLHNFVGLPEYPFHLSLQDPGTLTPTGYNVTKGMSVFSEGGRKILTPDQFMNTVKAFKPVSYQALSDSDTPLKCSKKRLIKSVDNSIRFLDECLEEHRKCKDLEDTAVFATLQGGYNPFLRKKSAEETAERTVDGYVFDGFHVNGPDVENVDAPKMIEILLNVFPILPEDKLRILHGAFDPQTMLEAVKCGIDVFDSSYAEKLTESGEASIYPLEAVSSFFSKDIIDSVPKRSKFTEKLSLKDGLYKEDFEPILETCNCYTCTHYKRAYIHHLLVTNELLAEILLMVHNMHHMSLFFKQIQNSISN</sequence>
<evidence type="ECO:0000256" key="4">
    <source>
        <dbReference type="ARBA" id="ARBA00022833"/>
    </source>
</evidence>
<feature type="domain" description="tRNA-guanine(15) transglycosylase-like" evidence="6">
    <location>
        <begin position="24"/>
        <end position="385"/>
    </location>
</feature>
<accession>A0AAV6TY52</accession>
<keyword evidence="4 5" id="KW-0862">Zinc</keyword>
<comment type="function">
    <text evidence="5">Non-catalytic subunit of the queuine tRNA-ribosyltransferase (TGT) that catalyzes the base-exchange of a guanine (G) residue with queuine (Q) at position 34 (anticodon wobble position) in tRNAs with GU(N) anticodons (tRNA-Asp, -Asn, -His and -Tyr), resulting in the hypermodified nucleoside queuosine (7-(((4,5-cis-dihydroxy-2-cyclopenten-1-yl)amino)methyl)-7-deazaguanosine).</text>
</comment>
<evidence type="ECO:0000313" key="7">
    <source>
        <dbReference type="EMBL" id="KAG8177000.1"/>
    </source>
</evidence>
<dbReference type="NCBIfam" id="TIGR00449">
    <property type="entry name" value="tgt_general"/>
    <property type="match status" value="1"/>
</dbReference>